<dbReference type="Pfam" id="PF06808">
    <property type="entry name" value="DctM"/>
    <property type="match status" value="1"/>
</dbReference>
<dbReference type="EMBL" id="CP098828">
    <property type="protein sequence ID" value="XBO76334.1"/>
    <property type="molecule type" value="Genomic_DNA"/>
</dbReference>
<dbReference type="InterPro" id="IPR004681">
    <property type="entry name" value="TRAP_DctM"/>
</dbReference>
<evidence type="ECO:0000256" key="2">
    <source>
        <dbReference type="ARBA" id="ARBA00022475"/>
    </source>
</evidence>
<protein>
    <submittedName>
        <fullName evidence="10">TRAP transporter large permease subunit</fullName>
    </submittedName>
</protein>
<organism evidence="10">
    <name type="scientific">Halomonas sp. H10-59</name>
    <dbReference type="NCBI Taxonomy" id="2950874"/>
    <lineage>
        <taxon>Bacteria</taxon>
        <taxon>Pseudomonadati</taxon>
        <taxon>Pseudomonadota</taxon>
        <taxon>Gammaproteobacteria</taxon>
        <taxon>Oceanospirillales</taxon>
        <taxon>Halomonadaceae</taxon>
        <taxon>Halomonas</taxon>
    </lineage>
</organism>
<feature type="domain" description="TRAP C4-dicarboxylate transport system permease DctM subunit" evidence="9">
    <location>
        <begin position="2"/>
        <end position="56"/>
    </location>
</feature>
<keyword evidence="6 8" id="KW-0472">Membrane</keyword>
<evidence type="ECO:0000313" key="10">
    <source>
        <dbReference type="EMBL" id="XBO76334.1"/>
    </source>
</evidence>
<evidence type="ECO:0000256" key="4">
    <source>
        <dbReference type="ARBA" id="ARBA00022692"/>
    </source>
</evidence>
<keyword evidence="2" id="KW-1003">Cell membrane</keyword>
<evidence type="ECO:0000256" key="8">
    <source>
        <dbReference type="SAM" id="Phobius"/>
    </source>
</evidence>
<keyword evidence="7" id="KW-0813">Transport</keyword>
<dbReference type="InterPro" id="IPR010656">
    <property type="entry name" value="DctM"/>
</dbReference>
<evidence type="ECO:0000256" key="3">
    <source>
        <dbReference type="ARBA" id="ARBA00022519"/>
    </source>
</evidence>
<evidence type="ECO:0000256" key="1">
    <source>
        <dbReference type="ARBA" id="ARBA00004429"/>
    </source>
</evidence>
<evidence type="ECO:0000256" key="5">
    <source>
        <dbReference type="ARBA" id="ARBA00022989"/>
    </source>
</evidence>
<reference evidence="10" key="1">
    <citation type="submission" date="2022-06" db="EMBL/GenBank/DDBJ databases">
        <title>A novel DMS-producing enzyme.</title>
        <authorList>
            <person name="Zhang Y."/>
        </authorList>
    </citation>
    <scope>NUCLEOTIDE SEQUENCE</scope>
    <source>
        <strain evidence="10">H10-59</strain>
    </source>
</reference>
<gene>
    <name evidence="10" type="ORF">NFG57_06070</name>
</gene>
<comment type="function">
    <text evidence="7">Part of the tripartite ATP-independent periplasmic (TRAP) transport system.</text>
</comment>
<keyword evidence="5 8" id="KW-1133">Transmembrane helix</keyword>
<evidence type="ECO:0000256" key="6">
    <source>
        <dbReference type="ARBA" id="ARBA00023136"/>
    </source>
</evidence>
<keyword evidence="4 8" id="KW-0812">Transmembrane</keyword>
<name>A0AAU7KXZ0_9GAMM</name>
<evidence type="ECO:0000259" key="9">
    <source>
        <dbReference type="Pfam" id="PF06808"/>
    </source>
</evidence>
<sequence>MSMCSMVGLLTPPVGMVLFATSSIAKISVGRLSRALTPYLIGLFVVLMAVVMIPAISTWLPDLVMNS</sequence>
<dbReference type="PANTHER" id="PTHR33362">
    <property type="entry name" value="SIALIC ACID TRAP TRANSPORTER PERMEASE PROTEIN SIAT-RELATED"/>
    <property type="match status" value="1"/>
</dbReference>
<feature type="transmembrane region" description="Helical" evidence="8">
    <location>
        <begin position="41"/>
        <end position="60"/>
    </location>
</feature>
<dbReference type="PANTHER" id="PTHR33362:SF3">
    <property type="entry name" value="SIALIC ACID TRAP TRANSPORTER PERMEASE PROTEIN SIAT"/>
    <property type="match status" value="1"/>
</dbReference>
<accession>A0AAU7KXZ0</accession>
<dbReference type="AlphaFoldDB" id="A0AAU7KXZ0"/>
<proteinExistence type="predicted"/>
<comment type="subcellular location">
    <subcellularLocation>
        <location evidence="1 7">Cell inner membrane</location>
        <topology evidence="1 7">Multi-pass membrane protein</topology>
    </subcellularLocation>
</comment>
<dbReference type="GO" id="GO:0022857">
    <property type="term" value="F:transmembrane transporter activity"/>
    <property type="evidence" value="ECO:0007669"/>
    <property type="project" value="UniProtKB-UniRule"/>
</dbReference>
<dbReference type="GO" id="GO:0005886">
    <property type="term" value="C:plasma membrane"/>
    <property type="evidence" value="ECO:0007669"/>
    <property type="project" value="UniProtKB-SubCell"/>
</dbReference>
<keyword evidence="3 7" id="KW-0997">Cell inner membrane</keyword>
<evidence type="ECO:0000256" key="7">
    <source>
        <dbReference type="RuleBase" id="RU369079"/>
    </source>
</evidence>